<reference evidence="1 2" key="1">
    <citation type="submission" date="2017-01" db="EMBL/GenBank/DDBJ databases">
        <authorList>
            <person name="Mah S.A."/>
            <person name="Swanson W.J."/>
            <person name="Moy G.W."/>
            <person name="Vacquier V.D."/>
        </authorList>
    </citation>
    <scope>NUCLEOTIDE SEQUENCE [LARGE SCALE GENOMIC DNA]</scope>
    <source>
        <strain evidence="1 2">GSMNP</strain>
    </source>
</reference>
<dbReference type="OrthoDB" id="10317711at2759"/>
<dbReference type="Proteomes" id="UP000187283">
    <property type="component" value="Unassembled WGS sequence"/>
</dbReference>
<protein>
    <submittedName>
        <fullName evidence="1">Uncharacterized protein</fullName>
    </submittedName>
</protein>
<sequence>METTNTSAHKKQSSRWADVISVKTKPSDIIRRYEKKFVPVWLFKTTKGNSPFKRKISCLGGTSLKLGISMKEFNDNIEDFVEIILTQFCEIQTWFEIDNRRHILFLNL</sequence>
<keyword evidence="2" id="KW-1185">Reference proteome</keyword>
<comment type="caution">
    <text evidence="1">The sequence shown here is derived from an EMBL/GenBank/DDBJ whole genome shotgun (WGS) entry which is preliminary data.</text>
</comment>
<accession>A0A1R1XCN3</accession>
<evidence type="ECO:0000313" key="1">
    <source>
        <dbReference type="EMBL" id="OMJ12394.1"/>
    </source>
</evidence>
<proteinExistence type="predicted"/>
<gene>
    <name evidence="1" type="ORF">AYI70_g9152</name>
</gene>
<evidence type="ECO:0000313" key="2">
    <source>
        <dbReference type="Proteomes" id="UP000187283"/>
    </source>
</evidence>
<name>A0A1R1XCN3_9FUNG</name>
<organism evidence="1 2">
    <name type="scientific">Smittium culicis</name>
    <dbReference type="NCBI Taxonomy" id="133412"/>
    <lineage>
        <taxon>Eukaryota</taxon>
        <taxon>Fungi</taxon>
        <taxon>Fungi incertae sedis</taxon>
        <taxon>Zoopagomycota</taxon>
        <taxon>Kickxellomycotina</taxon>
        <taxon>Harpellomycetes</taxon>
        <taxon>Harpellales</taxon>
        <taxon>Legeriomycetaceae</taxon>
        <taxon>Smittium</taxon>
    </lineage>
</organism>
<dbReference type="EMBL" id="LSSN01003974">
    <property type="protein sequence ID" value="OMJ12394.1"/>
    <property type="molecule type" value="Genomic_DNA"/>
</dbReference>
<dbReference type="AlphaFoldDB" id="A0A1R1XCN3"/>